<protein>
    <submittedName>
        <fullName evidence="1">Uncharacterized protein</fullName>
    </submittedName>
</protein>
<evidence type="ECO:0000313" key="2">
    <source>
        <dbReference type="Proteomes" id="UP000003860"/>
    </source>
</evidence>
<reference evidence="1" key="2">
    <citation type="submission" date="2011-01" db="EMBL/GenBank/DDBJ databases">
        <title>The Non-contiguous Finished genome of Clostridium papyrosolvens.</title>
        <authorList>
            <person name="Lucas S."/>
            <person name="Copeland A."/>
            <person name="Lapidus A."/>
            <person name="Cheng J.-F."/>
            <person name="Goodwin L."/>
            <person name="Pitluck S."/>
            <person name="Misra M."/>
            <person name="Chertkov O."/>
            <person name="Detter J.C."/>
            <person name="Han C."/>
            <person name="Tapia R."/>
            <person name="Land M."/>
            <person name="Hauser L."/>
            <person name="Kyrpides N."/>
            <person name="Ivanova N."/>
            <person name="Pagani I."/>
            <person name="Mouttaki H."/>
            <person name="He Z."/>
            <person name="Zhou J."/>
            <person name="Hemme C.L."/>
            <person name="Woyke T."/>
        </authorList>
    </citation>
    <scope>NUCLEOTIDE SEQUENCE [LARGE SCALE GENOMIC DNA]</scope>
    <source>
        <strain evidence="1">DSM 2782</strain>
    </source>
</reference>
<gene>
    <name evidence="1" type="ORF">Cpap_1499</name>
</gene>
<dbReference type="EMBL" id="ACXX02000009">
    <property type="protein sequence ID" value="EGD47107.1"/>
    <property type="molecule type" value="Genomic_DNA"/>
</dbReference>
<dbReference type="Proteomes" id="UP000003860">
    <property type="component" value="Unassembled WGS sequence"/>
</dbReference>
<sequence length="89" mass="10332">MKFFDFIDFPYYALICDETEEQAIKFYEEQVCDIEEGNGPPKELTLEEAKEKFLSCCTSEADKQKVLDEFNMLISFKEPTLLLIDGCLV</sequence>
<organism evidence="1 2">
    <name type="scientific">Ruminiclostridium papyrosolvens DSM 2782</name>
    <dbReference type="NCBI Taxonomy" id="588581"/>
    <lineage>
        <taxon>Bacteria</taxon>
        <taxon>Bacillati</taxon>
        <taxon>Bacillota</taxon>
        <taxon>Clostridia</taxon>
        <taxon>Eubacteriales</taxon>
        <taxon>Oscillospiraceae</taxon>
        <taxon>Ruminiclostridium</taxon>
    </lineage>
</organism>
<dbReference type="AlphaFoldDB" id="F1TEE1"/>
<reference evidence="1" key="1">
    <citation type="submission" date="2009-07" db="EMBL/GenBank/DDBJ databases">
        <authorList>
            <consortium name="US DOE Joint Genome Institute (JGI-PGF)"/>
            <person name="Lucas S."/>
            <person name="Copeland A."/>
            <person name="Lapidus A."/>
            <person name="Glavina del Rio T."/>
            <person name="Tice H."/>
            <person name="Bruce D."/>
            <person name="Goodwin L."/>
            <person name="Pitluck S."/>
            <person name="Larimer F."/>
            <person name="Land M.L."/>
            <person name="Mouttaki H."/>
            <person name="He Z."/>
            <person name="Zhou J."/>
            <person name="Hemme C.L."/>
        </authorList>
    </citation>
    <scope>NUCLEOTIDE SEQUENCE [LARGE SCALE GENOMIC DNA]</scope>
    <source>
        <strain evidence="1">DSM 2782</strain>
    </source>
</reference>
<proteinExistence type="predicted"/>
<name>F1TEE1_9FIRM</name>
<evidence type="ECO:0000313" key="1">
    <source>
        <dbReference type="EMBL" id="EGD47107.1"/>
    </source>
</evidence>
<comment type="caution">
    <text evidence="1">The sequence shown here is derived from an EMBL/GenBank/DDBJ whole genome shotgun (WGS) entry which is preliminary data.</text>
</comment>
<dbReference type="STRING" id="588581.Cpap_1499"/>
<dbReference type="RefSeq" id="WP_004620127.1">
    <property type="nucleotide sequence ID" value="NZ_ACXX02000009.1"/>
</dbReference>
<accession>F1TEE1</accession>
<keyword evidence="2" id="KW-1185">Reference proteome</keyword>